<evidence type="ECO:0000313" key="2">
    <source>
        <dbReference type="Proteomes" id="UP000236655"/>
    </source>
</evidence>
<dbReference type="EMBL" id="CP024847">
    <property type="protein sequence ID" value="AUR51781.1"/>
    <property type="molecule type" value="Genomic_DNA"/>
</dbReference>
<protein>
    <submittedName>
        <fullName evidence="1">Uncharacterized protein</fullName>
    </submittedName>
</protein>
<dbReference type="KEGG" id="nba:CUN60_05560"/>
<organism evidence="1 2">
    <name type="scientific">Aquella oligotrophica</name>
    <dbReference type="NCBI Taxonomy" id="2067065"/>
    <lineage>
        <taxon>Bacteria</taxon>
        <taxon>Pseudomonadati</taxon>
        <taxon>Pseudomonadota</taxon>
        <taxon>Betaproteobacteria</taxon>
        <taxon>Neisseriales</taxon>
        <taxon>Neisseriaceae</taxon>
        <taxon>Aquella</taxon>
    </lineage>
</organism>
<name>A0A2I7N5S8_9NEIS</name>
<proteinExistence type="predicted"/>
<evidence type="ECO:0000313" key="1">
    <source>
        <dbReference type="EMBL" id="AUR51781.1"/>
    </source>
</evidence>
<accession>A0A2I7N5S8</accession>
<dbReference type="AlphaFoldDB" id="A0A2I7N5S8"/>
<sequence>MAPYSPDLNPIEKLWANLKQNITKLIKKCSHLKKAITLAFI</sequence>
<keyword evidence="2" id="KW-1185">Reference proteome</keyword>
<dbReference type="Proteomes" id="UP000236655">
    <property type="component" value="Chromosome"/>
</dbReference>
<dbReference type="InterPro" id="IPR036397">
    <property type="entry name" value="RNaseH_sf"/>
</dbReference>
<dbReference type="RefSeq" id="WP_102951078.1">
    <property type="nucleotide sequence ID" value="NZ_CP024847.1"/>
</dbReference>
<gene>
    <name evidence="1" type="ORF">CUN60_05560</name>
</gene>
<dbReference type="GO" id="GO:0003676">
    <property type="term" value="F:nucleic acid binding"/>
    <property type="evidence" value="ECO:0007669"/>
    <property type="project" value="InterPro"/>
</dbReference>
<dbReference type="Gene3D" id="3.30.420.10">
    <property type="entry name" value="Ribonuclease H-like superfamily/Ribonuclease H"/>
    <property type="match status" value="1"/>
</dbReference>
<reference evidence="2" key="1">
    <citation type="submission" date="2017-11" db="EMBL/GenBank/DDBJ databases">
        <authorList>
            <person name="Chan K.G."/>
            <person name="Lee L.S."/>
        </authorList>
    </citation>
    <scope>NUCLEOTIDE SEQUENCE [LARGE SCALE GENOMIC DNA]</scope>
    <source>
        <strain evidence="2">DSM 100970</strain>
    </source>
</reference>
<dbReference type="OrthoDB" id="9772604at2"/>